<dbReference type="CDD" id="cd00085">
    <property type="entry name" value="HNHc"/>
    <property type="match status" value="1"/>
</dbReference>
<evidence type="ECO:0000313" key="2">
    <source>
        <dbReference type="EMBL" id="PIS38887.1"/>
    </source>
</evidence>
<dbReference type="AlphaFoldDB" id="A0A2M6T0W6"/>
<dbReference type="SMART" id="SM00507">
    <property type="entry name" value="HNHc"/>
    <property type="match status" value="1"/>
</dbReference>
<organism evidence="2 3">
    <name type="scientific">Candidatus Nealsonbacteria bacterium CG08_land_8_20_14_0_20_43_11</name>
    <dbReference type="NCBI Taxonomy" id="1974706"/>
    <lineage>
        <taxon>Bacteria</taxon>
        <taxon>Candidatus Nealsoniibacteriota</taxon>
    </lineage>
</organism>
<evidence type="ECO:0000259" key="1">
    <source>
        <dbReference type="SMART" id="SM00507"/>
    </source>
</evidence>
<dbReference type="Pfam" id="PF13392">
    <property type="entry name" value="HNH_3"/>
    <property type="match status" value="1"/>
</dbReference>
<gene>
    <name evidence="2" type="ORF">COT34_01450</name>
</gene>
<comment type="caution">
    <text evidence="2">The sequence shown here is derived from an EMBL/GenBank/DDBJ whole genome shotgun (WGS) entry which is preliminary data.</text>
</comment>
<protein>
    <recommendedName>
        <fullName evidence="1">HNH nuclease domain-containing protein</fullName>
    </recommendedName>
</protein>
<evidence type="ECO:0000313" key="3">
    <source>
        <dbReference type="Proteomes" id="UP000229390"/>
    </source>
</evidence>
<feature type="domain" description="HNH nuclease" evidence="1">
    <location>
        <begin position="96"/>
        <end position="147"/>
    </location>
</feature>
<dbReference type="InterPro" id="IPR044925">
    <property type="entry name" value="His-Me_finger_sf"/>
</dbReference>
<dbReference type="Gene3D" id="3.90.75.20">
    <property type="match status" value="1"/>
</dbReference>
<proteinExistence type="predicted"/>
<dbReference type="Proteomes" id="UP000229390">
    <property type="component" value="Unassembled WGS sequence"/>
</dbReference>
<name>A0A2M6T0W6_9BACT</name>
<dbReference type="SUPFAM" id="SSF54060">
    <property type="entry name" value="His-Me finger endonucleases"/>
    <property type="match status" value="1"/>
</dbReference>
<dbReference type="InterPro" id="IPR003615">
    <property type="entry name" value="HNH_nuc"/>
</dbReference>
<dbReference type="EMBL" id="PEYE01000026">
    <property type="protein sequence ID" value="PIS38887.1"/>
    <property type="molecule type" value="Genomic_DNA"/>
</dbReference>
<sequence>MPIVQCKICQKEFYAKPNWLKRGWGKYCSRLCCIKSQLKGEFVSCDTCGKKIWKEPRDFRHSKSGKLFCSKKCQTLWRNKYYSGPNHPLWMGGKDKYRKTLLETKIPPICVECGYKNERVLIVHHIDGDKKNNKLENLRWLCRNCHYLAHECETV</sequence>
<reference evidence="3" key="1">
    <citation type="submission" date="2017-09" db="EMBL/GenBank/DDBJ databases">
        <title>Depth-based differentiation of microbial function through sediment-hosted aquifers and enrichment of novel symbionts in the deep terrestrial subsurface.</title>
        <authorList>
            <person name="Probst A.J."/>
            <person name="Ladd B."/>
            <person name="Jarett J.K."/>
            <person name="Geller-Mcgrath D.E."/>
            <person name="Sieber C.M.K."/>
            <person name="Emerson J.B."/>
            <person name="Anantharaman K."/>
            <person name="Thomas B.C."/>
            <person name="Malmstrom R."/>
            <person name="Stieglmeier M."/>
            <person name="Klingl A."/>
            <person name="Woyke T."/>
            <person name="Ryan C.M."/>
            <person name="Banfield J.F."/>
        </authorList>
    </citation>
    <scope>NUCLEOTIDE SEQUENCE [LARGE SCALE GENOMIC DNA]</scope>
</reference>
<accession>A0A2M6T0W6</accession>